<dbReference type="InterPro" id="IPR000160">
    <property type="entry name" value="GGDEF_dom"/>
</dbReference>
<proteinExistence type="predicted"/>
<dbReference type="NCBIfam" id="TIGR00254">
    <property type="entry name" value="GGDEF"/>
    <property type="match status" value="1"/>
</dbReference>
<feature type="domain" description="PAS" evidence="7">
    <location>
        <begin position="211"/>
        <end position="274"/>
    </location>
</feature>
<dbReference type="Pfam" id="PF13185">
    <property type="entry name" value="GAF_2"/>
    <property type="match status" value="1"/>
</dbReference>
<keyword evidence="3 6" id="KW-1133">Transmembrane helix</keyword>
<dbReference type="SUPFAM" id="SSF55785">
    <property type="entry name" value="PYP-like sensor domain (PAS domain)"/>
    <property type="match status" value="2"/>
</dbReference>
<dbReference type="GO" id="GO:0052621">
    <property type="term" value="F:diguanylate cyclase activity"/>
    <property type="evidence" value="ECO:0007669"/>
    <property type="project" value="UniProtKB-EC"/>
</dbReference>
<accession>A0ABV6B494</accession>
<dbReference type="PANTHER" id="PTHR44757:SF2">
    <property type="entry name" value="BIOFILM ARCHITECTURE MAINTENANCE PROTEIN MBAA"/>
    <property type="match status" value="1"/>
</dbReference>
<keyword evidence="10" id="KW-0808">Transferase</keyword>
<dbReference type="CDD" id="cd01949">
    <property type="entry name" value="GGDEF"/>
    <property type="match status" value="1"/>
</dbReference>
<dbReference type="SUPFAM" id="SSF55781">
    <property type="entry name" value="GAF domain-like"/>
    <property type="match status" value="2"/>
</dbReference>
<dbReference type="SMART" id="SM00065">
    <property type="entry name" value="GAF"/>
    <property type="match status" value="1"/>
</dbReference>
<evidence type="ECO:0000313" key="11">
    <source>
        <dbReference type="Proteomes" id="UP001589733"/>
    </source>
</evidence>
<keyword evidence="10" id="KW-0548">Nucleotidyltransferase</keyword>
<dbReference type="PROSITE" id="PS50112">
    <property type="entry name" value="PAS"/>
    <property type="match status" value="1"/>
</dbReference>
<feature type="domain" description="PAC" evidence="8">
    <location>
        <begin position="293"/>
        <end position="343"/>
    </location>
</feature>
<dbReference type="Pfam" id="PF13675">
    <property type="entry name" value="PilJ"/>
    <property type="match status" value="1"/>
</dbReference>
<dbReference type="InterPro" id="IPR035965">
    <property type="entry name" value="PAS-like_dom_sf"/>
</dbReference>
<dbReference type="PROSITE" id="PS50887">
    <property type="entry name" value="GGDEF"/>
    <property type="match status" value="1"/>
</dbReference>
<dbReference type="InterPro" id="IPR000700">
    <property type="entry name" value="PAS-assoc_C"/>
</dbReference>
<dbReference type="InterPro" id="IPR029787">
    <property type="entry name" value="Nucleotide_cyclase"/>
</dbReference>
<keyword evidence="5" id="KW-0175">Coiled coil</keyword>
<feature type="transmembrane region" description="Helical" evidence="6">
    <location>
        <begin position="175"/>
        <end position="194"/>
    </location>
</feature>
<dbReference type="InterPro" id="IPR003018">
    <property type="entry name" value="GAF"/>
</dbReference>
<dbReference type="Gene3D" id="3.30.450.20">
    <property type="entry name" value="PAS domain"/>
    <property type="match status" value="2"/>
</dbReference>
<dbReference type="NCBIfam" id="TIGR00229">
    <property type="entry name" value="sensory_box"/>
    <property type="match status" value="2"/>
</dbReference>
<dbReference type="CDD" id="cd00130">
    <property type="entry name" value="PAS"/>
    <property type="match status" value="2"/>
</dbReference>
<gene>
    <name evidence="10" type="ORF">ACFFLM_21440</name>
</gene>
<feature type="domain" description="GGDEF" evidence="9">
    <location>
        <begin position="842"/>
        <end position="977"/>
    </location>
</feature>
<comment type="caution">
    <text evidence="10">The sequence shown here is derived from an EMBL/GenBank/DDBJ whole genome shotgun (WGS) entry which is preliminary data.</text>
</comment>
<dbReference type="InterPro" id="IPR013656">
    <property type="entry name" value="PAS_4"/>
</dbReference>
<dbReference type="Gene3D" id="3.30.450.40">
    <property type="match status" value="2"/>
</dbReference>
<evidence type="ECO:0000313" key="10">
    <source>
        <dbReference type="EMBL" id="MFB9994525.1"/>
    </source>
</evidence>
<evidence type="ECO:0000259" key="7">
    <source>
        <dbReference type="PROSITE" id="PS50112"/>
    </source>
</evidence>
<dbReference type="Pfam" id="PF08448">
    <property type="entry name" value="PAS_4"/>
    <property type="match status" value="1"/>
</dbReference>
<dbReference type="SUPFAM" id="SSF55073">
    <property type="entry name" value="Nucleotide cyclase"/>
    <property type="match status" value="1"/>
</dbReference>
<dbReference type="InterPro" id="IPR013767">
    <property type="entry name" value="PAS_fold"/>
</dbReference>
<keyword evidence="4 6" id="KW-0472">Membrane</keyword>
<evidence type="ECO:0000256" key="5">
    <source>
        <dbReference type="SAM" id="Coils"/>
    </source>
</evidence>
<evidence type="ECO:0000256" key="4">
    <source>
        <dbReference type="ARBA" id="ARBA00023136"/>
    </source>
</evidence>
<dbReference type="Pfam" id="PF00990">
    <property type="entry name" value="GGDEF"/>
    <property type="match status" value="1"/>
</dbReference>
<dbReference type="InterPro" id="IPR029016">
    <property type="entry name" value="GAF-like_dom_sf"/>
</dbReference>
<feature type="coiled-coil region" evidence="5">
    <location>
        <begin position="458"/>
        <end position="488"/>
    </location>
</feature>
<keyword evidence="11" id="KW-1185">Reference proteome</keyword>
<dbReference type="Pfam" id="PF00989">
    <property type="entry name" value="PAS"/>
    <property type="match status" value="1"/>
</dbReference>
<protein>
    <submittedName>
        <fullName evidence="10">Diguanylate cyclase domain-containing protein</fullName>
        <ecNumber evidence="10">2.7.7.65</ecNumber>
    </submittedName>
</protein>
<dbReference type="PANTHER" id="PTHR44757">
    <property type="entry name" value="DIGUANYLATE CYCLASE DGCP"/>
    <property type="match status" value="1"/>
</dbReference>
<organism evidence="10 11">
    <name type="scientific">Deinococcus oregonensis</name>
    <dbReference type="NCBI Taxonomy" id="1805970"/>
    <lineage>
        <taxon>Bacteria</taxon>
        <taxon>Thermotogati</taxon>
        <taxon>Deinococcota</taxon>
        <taxon>Deinococci</taxon>
        <taxon>Deinococcales</taxon>
        <taxon>Deinococcaceae</taxon>
        <taxon>Deinococcus</taxon>
    </lineage>
</organism>
<dbReference type="EMBL" id="JBHLYR010000063">
    <property type="protein sequence ID" value="MFB9994525.1"/>
    <property type="molecule type" value="Genomic_DNA"/>
</dbReference>
<comment type="subcellular location">
    <subcellularLocation>
        <location evidence="1">Membrane</location>
        <topology evidence="1">Multi-pass membrane protein</topology>
    </subcellularLocation>
</comment>
<dbReference type="InterPro" id="IPR029095">
    <property type="entry name" value="NarX-like_N"/>
</dbReference>
<evidence type="ECO:0000256" key="3">
    <source>
        <dbReference type="ARBA" id="ARBA00022989"/>
    </source>
</evidence>
<name>A0ABV6B494_9DEIO</name>
<dbReference type="Gene3D" id="3.30.70.270">
    <property type="match status" value="1"/>
</dbReference>
<evidence type="ECO:0000259" key="8">
    <source>
        <dbReference type="PROSITE" id="PS50113"/>
    </source>
</evidence>
<reference evidence="10 11" key="1">
    <citation type="submission" date="2024-09" db="EMBL/GenBank/DDBJ databases">
        <authorList>
            <person name="Sun Q."/>
            <person name="Mori K."/>
        </authorList>
    </citation>
    <scope>NUCLEOTIDE SEQUENCE [LARGE SCALE GENOMIC DNA]</scope>
    <source>
        <strain evidence="10 11">JCM 13503</strain>
    </source>
</reference>
<dbReference type="InterPro" id="IPR043128">
    <property type="entry name" value="Rev_trsase/Diguanyl_cyclase"/>
</dbReference>
<sequence>MTTLIVLGSLSIGSNVLLSAQVTAGRNDTQLVNLTGRQRMLSQRIAWEAQLLAQPSALLPASERAEMKAELQQSVTEFSSGHQRLRNPASGLYHPRDAAEVRLLYTGKFDRSVQAFLAASRRVLQVPAGQLQAQNPDLRWIRLQARGPLLSLLEQATARAEQRSAGYIGTLKRLAWARVGAVLLLLSLLGLFVFGPLERRNRKLLTSLTRERNFARTIVETMGQGLAVTDAQSRFTHVNPALAAMLDRAPDTLTGQRLTDLVVATERSALTEVLAQRAGAAPLSVRHTQINVAQAHFQFQRRDGSVMSGVVNSVPLMGKDGLGAVTVITDLTAHETAERDLRDREARYRTLAAHFPDGAVVLFDRELRYLLADGAGLEPVGLSRETMEGKTVYDIFPPHVAQAIAPYHRAALQGQSSEREMEFGNRTYLVQTFPVPDEAGVQYGTVIVRDVTGQVKARTALEQQATELARLAREAESARQDAVTLAELTRSLGGARTLDEVTISSFDLLVPAVQASWLALVQIREGQAELLALHGQVSPEFRTELQQRSALIGQELWQAASLGPVYLPQTSEPALAARGVTGLAIVPLPHKHGRSLTVLVAGRRGEVMPWSNPQRALLEAGARTVCAAWERVALLDDLRSAAEHARALVEVSQLTESGLSAEEVAQQACAIVAKVAGADWAGLVVAQHDHARTITAYSSGRGSRAYMDLMTRGLVRGQGLMWQVFDSGKARYVDDYAAHEGASTELIEAGTRSVLWLPLARSHDLQFMLCAVRLYQMKEWTAQDQALFGAAARTVSMALERQERLRELESAALSDRLTGLANRRAFELDLKSMAAEAARHHLMYTVVIIDLDGLKTLNDSEGHARGDALLRTFGQRLKAAFRAEDRIYRMGGDEYALLLPHTPSRVTETDLPAIRQRFRQAIQQTQVAGFAQAGASAGIASFPADGTVTSELVKLADHRMYAEKRNHKLNLLNSLQRTH</sequence>
<dbReference type="SMART" id="SM00091">
    <property type="entry name" value="PAS"/>
    <property type="match status" value="2"/>
</dbReference>
<evidence type="ECO:0000256" key="6">
    <source>
        <dbReference type="SAM" id="Phobius"/>
    </source>
</evidence>
<dbReference type="InterPro" id="IPR052155">
    <property type="entry name" value="Biofilm_reg_signaling"/>
</dbReference>
<dbReference type="EC" id="2.7.7.65" evidence="10"/>
<dbReference type="RefSeq" id="WP_380015501.1">
    <property type="nucleotide sequence ID" value="NZ_JBHLYR010000063.1"/>
</dbReference>
<dbReference type="SMART" id="SM00267">
    <property type="entry name" value="GGDEF"/>
    <property type="match status" value="1"/>
</dbReference>
<evidence type="ECO:0000256" key="2">
    <source>
        <dbReference type="ARBA" id="ARBA00022692"/>
    </source>
</evidence>
<dbReference type="InterPro" id="IPR000014">
    <property type="entry name" value="PAS"/>
</dbReference>
<dbReference type="Proteomes" id="UP001589733">
    <property type="component" value="Unassembled WGS sequence"/>
</dbReference>
<evidence type="ECO:0000256" key="1">
    <source>
        <dbReference type="ARBA" id="ARBA00004141"/>
    </source>
</evidence>
<keyword evidence="2 6" id="KW-0812">Transmembrane</keyword>
<dbReference type="PROSITE" id="PS50113">
    <property type="entry name" value="PAC"/>
    <property type="match status" value="1"/>
</dbReference>
<evidence type="ECO:0000259" key="9">
    <source>
        <dbReference type="PROSITE" id="PS50887"/>
    </source>
</evidence>